<evidence type="ECO:0000313" key="1">
    <source>
        <dbReference type="EMBL" id="SCW95357.1"/>
    </source>
</evidence>
<protein>
    <submittedName>
        <fullName evidence="1">Uncharacterized protein</fullName>
    </submittedName>
</protein>
<dbReference type="AlphaFoldDB" id="A0A1G4UP66"/>
<dbReference type="STRING" id="177413.SAMN05660859_0006"/>
<keyword evidence="2" id="KW-1185">Reference proteome</keyword>
<organism evidence="1 2">
    <name type="scientific">Ancylobacter rudongensis</name>
    <dbReference type="NCBI Taxonomy" id="177413"/>
    <lineage>
        <taxon>Bacteria</taxon>
        <taxon>Pseudomonadati</taxon>
        <taxon>Pseudomonadota</taxon>
        <taxon>Alphaproteobacteria</taxon>
        <taxon>Hyphomicrobiales</taxon>
        <taxon>Xanthobacteraceae</taxon>
        <taxon>Ancylobacter</taxon>
    </lineage>
</organism>
<proteinExistence type="predicted"/>
<gene>
    <name evidence="1" type="ORF">SAMN05660859_0006</name>
</gene>
<sequence>MISKHFVEFHSPGTFLSEVSTREVESWNVELALEMAKTIKEGHGAVPYGFCFTTRSRGDKDLDSSESARSHFHYLGGTVRTYEQVVADDLPDEKDLRAYMKRREIDRIIVNTNSWKTTRPLEPDDVVLEWPPAPVEKPSAA</sequence>
<dbReference type="RefSeq" id="WP_091443981.1">
    <property type="nucleotide sequence ID" value="NZ_FMTP01000010.1"/>
</dbReference>
<accession>A0A1G4UP66</accession>
<evidence type="ECO:0000313" key="2">
    <source>
        <dbReference type="Proteomes" id="UP000198889"/>
    </source>
</evidence>
<reference evidence="2" key="1">
    <citation type="submission" date="2016-10" db="EMBL/GenBank/DDBJ databases">
        <authorList>
            <person name="Varghese N."/>
            <person name="Submissions S."/>
        </authorList>
    </citation>
    <scope>NUCLEOTIDE SEQUENCE [LARGE SCALE GENOMIC DNA]</scope>
    <source>
        <strain evidence="2">CGMCC 1.1761</strain>
    </source>
</reference>
<name>A0A1G4UP66_9HYPH</name>
<dbReference type="Proteomes" id="UP000198889">
    <property type="component" value="Unassembled WGS sequence"/>
</dbReference>
<dbReference type="EMBL" id="FMTP01000010">
    <property type="protein sequence ID" value="SCW95357.1"/>
    <property type="molecule type" value="Genomic_DNA"/>
</dbReference>